<dbReference type="InterPro" id="IPR010401">
    <property type="entry name" value="AGL/Gdb1"/>
</dbReference>
<dbReference type="Gene3D" id="3.20.20.80">
    <property type="entry name" value="Glycosidases"/>
    <property type="match status" value="2"/>
</dbReference>
<comment type="caution">
    <text evidence="8">The sequence shown here is derived from an EMBL/GenBank/DDBJ whole genome shotgun (WGS) entry which is preliminary data.</text>
</comment>
<evidence type="ECO:0000313" key="9">
    <source>
        <dbReference type="Proteomes" id="UP000830375"/>
    </source>
</evidence>
<dbReference type="CDD" id="cd11327">
    <property type="entry name" value="AmyAc_Glg_debranch_2"/>
    <property type="match status" value="1"/>
</dbReference>
<feature type="region of interest" description="Disordered" evidence="3">
    <location>
        <begin position="1231"/>
        <end position="1294"/>
    </location>
</feature>
<dbReference type="SUPFAM" id="SSF51445">
    <property type="entry name" value="(Trans)glycosidases"/>
    <property type="match status" value="1"/>
</dbReference>
<feature type="compositionally biased region" description="Acidic residues" evidence="3">
    <location>
        <begin position="801"/>
        <end position="910"/>
    </location>
</feature>
<feature type="domain" description="Glycogen debranching enzyme glucanotransferase" evidence="6">
    <location>
        <begin position="1593"/>
        <end position="2005"/>
    </location>
</feature>
<evidence type="ECO:0000256" key="1">
    <source>
        <dbReference type="ARBA" id="ARBA00023054"/>
    </source>
</evidence>
<dbReference type="InterPro" id="IPR017853">
    <property type="entry name" value="GH"/>
</dbReference>
<sequence length="2909" mass="329495">MEEAELLKERLQAITNKKKIQEEIALKRLEIDREKLKLQHVKKRSMRDLWLMDGMNSSNAQETQKALEDAQQTKHLKSNIHRIEKEIEALEREEMNISTNEGLILKRLKAIEKSPEDIIKAVKADFTSEPIYIHSTIPNMLKPSTPLLKQRKKQDLETEAKTNQAKPELQQKGIKVYDDGRKSIYALRTDGHQPGANGVDELSPIEVEELLRQASEKKKMCSQVQMNPSYHYNLSHKLQSAPDKRKSLESNGYQDPYSDDLSAWPELVYDDGVCYPEDVGHGVPLLPMPNYNDRPDEYYHNSRGERHMHGPYYNQRENHRGMRHLDSDIRNHSPCPAYSENSKLSVLNAMPSDEPVTMIFMGYQNAEDDSQSYEGSVRAELVVIGDGEDEASKSLNPHQNSNANNAFPYSAGRKGKRDGTEESSTTGTPKIKKVKRRHKPCCVLIAVRIVCKYIFRYSLLSLCACVCERAGACHVCQWSDCAAIGRFPRIQSELWLVSHTFTHSHTLTHIHALRGRTETFTVKPADLKAPSLTFNHMNYSRRVAIWLLALSVQIIQACAYCGRLEMISVWLLFLKLLRATAGVRRSYGSELNEGKSTPVNQQQKEQEYLSEVVTMETSQLSEMADLTDCKMDPGCTEDQTCQFTEEVDECFVTYFSECLDTTQSKPHEDLDGPENKAITNECDSSGESDESKDSQEGIMAKFNEQDKPPGIESLAFESHEEPFVNDKPEEEMEINHLDDAQEEEHDKPEERVESQEESVLEAQAKSVLEAQEESVLEAQEESALEAQESVLEAQDQSVLEAQEESVLEAQEESVPEAQEESVPEAQEESVLEAQEESVLEAQEESVLEAQEESVPEAQEESVPEAQEESVPEAQEESVLEAQEESVLEAQEESVPEVQEESVPEAQEESVLEAQAESLLDVQEESVLEAQKESMLEQQMNELVISEVPTESCPDMDRDDLSDCLLVEMAIISSDSDAEEPWRTLGPPAVDNEEIEDNGDLLGMDEAEVNSEDQTRQEDNEVIESNAEFEDEVLALSINEGEILEQPECPTECELQDISLDSSAHYCSLSKIAEDEEELGKTSKHSLQRLSCSTSELDKKLPKDFCVVQEIKSENVSTEHLDFRVTRKQWQKMEEQTKGLVHRPVMRQASCQGGHSFMYTPVRNIDRPRRDPDIESLGLGDYQYTQFSPCSEDSGLDDTSYRSPYDEPETPVEREIREALEREENFRRERAMAKMSAGDTVQVKPRPGGLPHSRSEPGQKGRTFDTPEDRCRSQRSPSAKNPTLSISASSGRNPTYHEMTANNVIILEPDSYPTSPCNRAKGGMLSPGTSSFQEWPSDMNNVIILETSNLIIRSASEFCLSTACQETQESTFQNNPFFKLRSHSTQSLVDQEIKMVRQREEELRRQRAQLYSSPSSPSKTRKMDRSALSCDHKFPEAPYPRVRRKSALAQRWEAGRSKIRRAIMTAKQVRVMVLNDMEKLDRTLFRLEQGKLKLSFIALRFELQFRLGPTLQGKNVHVHTNYPAEGERFERHKFHVLDWINPTGREDDSDKFCTLDLKISGSYQYYFGHGDKEKSGGGYIVVDPVLRVGADNHVLPLDCISIQTYLSKCLGPLDEWLDRLQVSKETGYNMIHFTPLQTLGESRSCYSLADQLELNPDFSPPGQTYTWTDAGNLVEKMKNEWNMLCITDVVYNHTAANSKWIKKHPECGYNLVNSPHLKPAWVLDRALWHVTCAIAEGKYEDKGLPALIQNHEHLHAIRGVLWQDVFPKIKLWEFFQIKVEPTVEQFRTLLQNGAKPDRSKTEGKQQLKIIQDPQYRRFGNTVDMNSALETFVPHGNSPGAIEDCCNWLKRRLEEINGEQFHEIKHHQEQATNCIAGTVSYERLADHGPKLGPVTRKHPLLINQPEKSCHFLAHNGWVMADDPLRNFAEPGSNVYIRRELICWGDSVKLRYGNGPEDCPYLWAHMQKYTEITAKHFVGVRLDNCHSTPLHVAETMLAAARSVRPNLYVIAELFTGSELIDNFMLDAARTLRPDLYVVAELFTGSEELDNVFVTRLGISSLIREAMSAGDSHEEGRLVYRYGGEPVGAFLQPSLRPLVPSIAHAMFLDVTHDNECPIQIRSVYDSLPSSAIVSMACCATGSTRGYDELISVVTEERFYSKWNPQAKPSSPGEVNLQSGINAGKLALSRLHQELASKGFNQVFVDQVDEDIVAVTRHCPSTHQSVVAVCRTAFKNPKHHRYTDEVPPMCIPGKIEEVVLEARTVERQAGSYKKDERSINGIPGYTVEIKEHIQLKDSKVVRQAGVTSRGRSEYVQEILFEQLTPGSVIAFRNHLIQFNPLYKAGSLPDPNTPDILKSPLTQIMSKMTLADMNMLLFRCDAEEKEDGGGCLLSVMADIRPKNDLGHPFCDNLRQGDWMIDYVSNRLISRGGTQAEVGQWFQAMFAYLKHIPRYLIPCYFDAILVGAYTTALDVTFKQMSSFVQNGSSFVKLLALGSVQMCAVGRFPALPPLSPALNDVPYRVNEITKQKEQCCVSLAAGLPHFSAGIFRCWGRDTFIALRGLMLVTGRHLEARNIILAFAGTLRHGLIPNLLGEGVGARFNCRDAVWWWLQCIQDYCTMVPNGTDILQCPVSRMYPTDDSKPLTAGTVDQLLYEVIHEAMERHMQGIEDGSAVEIVGLCKSTLRWLVELHKQGLFPYSSKPLTMSYEEWDRKIQQNFEKMFYVSQNPNDPNEKHPELVHKRGIYKDSYGASSPWCDYQLRPNFPIAMVVAPELFTVEHAWEALNIVEEKLLGPLGMKTLDPDDMVYCGVYDNSLDNDNYNLAKGFNYHQGPEWLWPIGYFLRAKLYFAKKLGKDTYDKTVYLVKNVLSRHYVHMERSSWKGLPELTNENGQYCSFSCETQAWSLAAVLEVLHDL</sequence>
<dbReference type="InterPro" id="IPR029436">
    <property type="entry name" value="AGL_euk_N"/>
</dbReference>
<dbReference type="SUPFAM" id="SSF48208">
    <property type="entry name" value="Six-hairpin glycosidases"/>
    <property type="match status" value="1"/>
</dbReference>
<accession>A0ABQ8MXA4</accession>
<feature type="region of interest" description="Disordered" evidence="3">
    <location>
        <begin position="664"/>
        <end position="694"/>
    </location>
</feature>
<dbReference type="InterPro" id="IPR008928">
    <property type="entry name" value="6-hairpin_glycosidase_sf"/>
</dbReference>
<evidence type="ECO:0000259" key="7">
    <source>
        <dbReference type="Pfam" id="PF14702"/>
    </source>
</evidence>
<feature type="compositionally biased region" description="Acidic residues" evidence="3">
    <location>
        <begin position="990"/>
        <end position="1010"/>
    </location>
</feature>
<dbReference type="Pfam" id="PF14701">
    <property type="entry name" value="hDGE_amylase"/>
    <property type="match status" value="1"/>
</dbReference>
<keyword evidence="1 2" id="KW-0175">Coiled coil</keyword>
<dbReference type="Proteomes" id="UP000830375">
    <property type="component" value="Unassembled WGS sequence"/>
</dbReference>
<feature type="compositionally biased region" description="Basic and acidic residues" evidence="3">
    <location>
        <begin position="1163"/>
        <end position="1172"/>
    </location>
</feature>
<feature type="compositionally biased region" description="Polar residues" evidence="3">
    <location>
        <begin position="393"/>
        <end position="407"/>
    </location>
</feature>
<feature type="region of interest" description="Disordered" evidence="3">
    <location>
        <begin position="1405"/>
        <end position="1426"/>
    </location>
</feature>
<dbReference type="Pfam" id="PF14702">
    <property type="entry name" value="hGDE_central"/>
    <property type="match status" value="1"/>
</dbReference>
<dbReference type="InterPro" id="IPR004965">
    <property type="entry name" value="Paralemmin"/>
</dbReference>
<feature type="domain" description="Glycogen debranching enzyme C-terminal" evidence="4">
    <location>
        <begin position="2520"/>
        <end position="2663"/>
    </location>
</feature>
<feature type="region of interest" description="Disordered" evidence="3">
    <location>
        <begin position="390"/>
        <end position="431"/>
    </location>
</feature>
<feature type="region of interest" description="Disordered" evidence="3">
    <location>
        <begin position="1156"/>
        <end position="1215"/>
    </location>
</feature>
<dbReference type="EMBL" id="JACTAM010000002">
    <property type="protein sequence ID" value="KAI2667477.1"/>
    <property type="molecule type" value="Genomic_DNA"/>
</dbReference>
<feature type="region of interest" description="Disordered" evidence="3">
    <location>
        <begin position="975"/>
        <end position="1018"/>
    </location>
</feature>
<feature type="compositionally biased region" description="Basic and acidic residues" evidence="3">
    <location>
        <begin position="723"/>
        <end position="754"/>
    </location>
</feature>
<evidence type="ECO:0000259" key="5">
    <source>
        <dbReference type="Pfam" id="PF14699"/>
    </source>
</evidence>
<gene>
    <name evidence="8" type="ORF">H4Q32_003970</name>
</gene>
<feature type="domain" description="Eukaryotic glycogen debranching enzyme N-terminal" evidence="5">
    <location>
        <begin position="1502"/>
        <end position="1587"/>
    </location>
</feature>
<feature type="region of interest" description="Disordered" evidence="3">
    <location>
        <begin position="723"/>
        <end position="917"/>
    </location>
</feature>
<dbReference type="InterPro" id="IPR032792">
    <property type="entry name" value="AGL_glucanoTrfase"/>
</dbReference>
<evidence type="ECO:0000313" key="8">
    <source>
        <dbReference type="EMBL" id="KAI2667477.1"/>
    </source>
</evidence>
<evidence type="ECO:0000256" key="2">
    <source>
        <dbReference type="SAM" id="Coils"/>
    </source>
</evidence>
<protein>
    <submittedName>
        <fullName evidence="8">Glycogen debranching enzyme</fullName>
    </submittedName>
</protein>
<keyword evidence="9" id="KW-1185">Reference proteome</keyword>
<feature type="compositionally biased region" description="Basic and acidic residues" evidence="3">
    <location>
        <begin position="665"/>
        <end position="674"/>
    </location>
</feature>
<dbReference type="Pfam" id="PF06202">
    <property type="entry name" value="GDE_C"/>
    <property type="match status" value="2"/>
</dbReference>
<dbReference type="PANTHER" id="PTHR10569">
    <property type="entry name" value="GLYCOGEN DEBRANCHING ENZYME"/>
    <property type="match status" value="1"/>
</dbReference>
<name>A0ABQ8MXA4_LABRO</name>
<dbReference type="InterPro" id="IPR032788">
    <property type="entry name" value="AGL_central"/>
</dbReference>
<reference evidence="8 9" key="1">
    <citation type="submission" date="2022-01" db="EMBL/GenBank/DDBJ databases">
        <title>A high-quality chromosome-level genome assembly of rohu carp, Labeo rohita.</title>
        <authorList>
            <person name="Arick M.A. II"/>
            <person name="Hsu C.-Y."/>
            <person name="Magbanua Z."/>
            <person name="Pechanova O."/>
            <person name="Grover C."/>
            <person name="Miller E."/>
            <person name="Thrash A."/>
            <person name="Ezzel L."/>
            <person name="Alam S."/>
            <person name="Benzie J."/>
            <person name="Hamilton M."/>
            <person name="Karsi A."/>
            <person name="Lawrence M.L."/>
            <person name="Peterson D.G."/>
        </authorList>
    </citation>
    <scope>NUCLEOTIDE SEQUENCE [LARGE SCALE GENOMIC DNA]</scope>
    <source>
        <strain evidence="9">BAU-BD-2019</strain>
        <tissue evidence="8">Blood</tissue>
    </source>
</reference>
<feature type="domain" description="Glycogen debranching enzyme C-terminal" evidence="4">
    <location>
        <begin position="2664"/>
        <end position="2904"/>
    </location>
</feature>
<evidence type="ECO:0000259" key="6">
    <source>
        <dbReference type="Pfam" id="PF14701"/>
    </source>
</evidence>
<feature type="domain" description="Glycogen debranching enzyme central" evidence="7">
    <location>
        <begin position="2175"/>
        <end position="2421"/>
    </location>
</feature>
<feature type="compositionally biased region" description="Acidic residues" evidence="3">
    <location>
        <begin position="770"/>
        <end position="783"/>
    </location>
</feature>
<feature type="compositionally biased region" description="Basic and acidic residues" evidence="3">
    <location>
        <begin position="1252"/>
        <end position="1271"/>
    </location>
</feature>
<feature type="compositionally biased region" description="Low complexity" evidence="3">
    <location>
        <begin position="784"/>
        <end position="794"/>
    </location>
</feature>
<proteinExistence type="predicted"/>
<dbReference type="InterPro" id="IPR032790">
    <property type="entry name" value="GDE_C"/>
</dbReference>
<evidence type="ECO:0000259" key="4">
    <source>
        <dbReference type="Pfam" id="PF06202"/>
    </source>
</evidence>
<feature type="coiled-coil region" evidence="2">
    <location>
        <begin position="4"/>
        <end position="39"/>
    </location>
</feature>
<feature type="coiled-coil region" evidence="2">
    <location>
        <begin position="73"/>
        <end position="100"/>
    </location>
</feature>
<feature type="compositionally biased region" description="Polar residues" evidence="3">
    <location>
        <begin position="1273"/>
        <end position="1292"/>
    </location>
</feature>
<dbReference type="Pfam" id="PF14699">
    <property type="entry name" value="hGDE_N"/>
    <property type="match status" value="1"/>
</dbReference>
<dbReference type="Pfam" id="PF03285">
    <property type="entry name" value="Paralemmin"/>
    <property type="match status" value="1"/>
</dbReference>
<dbReference type="PANTHER" id="PTHR10569:SF2">
    <property type="entry name" value="GLYCOGEN DEBRANCHING ENZYME"/>
    <property type="match status" value="1"/>
</dbReference>
<organism evidence="8 9">
    <name type="scientific">Labeo rohita</name>
    <name type="common">Indian major carp</name>
    <name type="synonym">Cyprinus rohita</name>
    <dbReference type="NCBI Taxonomy" id="84645"/>
    <lineage>
        <taxon>Eukaryota</taxon>
        <taxon>Metazoa</taxon>
        <taxon>Chordata</taxon>
        <taxon>Craniata</taxon>
        <taxon>Vertebrata</taxon>
        <taxon>Euteleostomi</taxon>
        <taxon>Actinopterygii</taxon>
        <taxon>Neopterygii</taxon>
        <taxon>Teleostei</taxon>
        <taxon>Ostariophysi</taxon>
        <taxon>Cypriniformes</taxon>
        <taxon>Cyprinidae</taxon>
        <taxon>Labeoninae</taxon>
        <taxon>Labeonini</taxon>
        <taxon>Labeo</taxon>
    </lineage>
</organism>
<evidence type="ECO:0000256" key="3">
    <source>
        <dbReference type="SAM" id="MobiDB-lite"/>
    </source>
</evidence>